<organism evidence="1 2">
    <name type="scientific">Dipteronia dyeriana</name>
    <dbReference type="NCBI Taxonomy" id="168575"/>
    <lineage>
        <taxon>Eukaryota</taxon>
        <taxon>Viridiplantae</taxon>
        <taxon>Streptophyta</taxon>
        <taxon>Embryophyta</taxon>
        <taxon>Tracheophyta</taxon>
        <taxon>Spermatophyta</taxon>
        <taxon>Magnoliopsida</taxon>
        <taxon>eudicotyledons</taxon>
        <taxon>Gunneridae</taxon>
        <taxon>Pentapetalae</taxon>
        <taxon>rosids</taxon>
        <taxon>malvids</taxon>
        <taxon>Sapindales</taxon>
        <taxon>Sapindaceae</taxon>
        <taxon>Hippocastanoideae</taxon>
        <taxon>Acereae</taxon>
        <taxon>Dipteronia</taxon>
    </lineage>
</organism>
<dbReference type="EMBL" id="JANJYI010000006">
    <property type="protein sequence ID" value="KAK2645907.1"/>
    <property type="molecule type" value="Genomic_DNA"/>
</dbReference>
<sequence length="61" mass="6920">MNDKVVGSDKGFSGMFLFQQVVDDCGLSDLGYSGLRLTWNNKREGKSNIQEMLDRFLTNDQ</sequence>
<gene>
    <name evidence="1" type="ORF">Ddye_021102</name>
</gene>
<keyword evidence="2" id="KW-1185">Reference proteome</keyword>
<proteinExistence type="predicted"/>
<dbReference type="AlphaFoldDB" id="A0AAD9U162"/>
<dbReference type="PANTHER" id="PTHR33710:SF71">
    <property type="entry name" value="ENDONUCLEASE_EXONUCLEASE_PHOSPHATASE DOMAIN-CONTAINING PROTEIN"/>
    <property type="match status" value="1"/>
</dbReference>
<reference evidence="1" key="1">
    <citation type="journal article" date="2023" name="Plant J.">
        <title>Genome sequences and population genomics provide insights into the demographic history, inbreeding, and mutation load of two 'living fossil' tree species of Dipteronia.</title>
        <authorList>
            <person name="Feng Y."/>
            <person name="Comes H.P."/>
            <person name="Chen J."/>
            <person name="Zhu S."/>
            <person name="Lu R."/>
            <person name="Zhang X."/>
            <person name="Li P."/>
            <person name="Qiu J."/>
            <person name="Olsen K.M."/>
            <person name="Qiu Y."/>
        </authorList>
    </citation>
    <scope>NUCLEOTIDE SEQUENCE</scope>
    <source>
        <strain evidence="1">KIB01</strain>
    </source>
</reference>
<name>A0AAD9U162_9ROSI</name>
<evidence type="ECO:0000313" key="1">
    <source>
        <dbReference type="EMBL" id="KAK2645907.1"/>
    </source>
</evidence>
<accession>A0AAD9U162</accession>
<dbReference type="PANTHER" id="PTHR33710">
    <property type="entry name" value="BNAC02G09200D PROTEIN"/>
    <property type="match status" value="1"/>
</dbReference>
<evidence type="ECO:0000313" key="2">
    <source>
        <dbReference type="Proteomes" id="UP001280121"/>
    </source>
</evidence>
<dbReference type="Proteomes" id="UP001280121">
    <property type="component" value="Unassembled WGS sequence"/>
</dbReference>
<comment type="caution">
    <text evidence="1">The sequence shown here is derived from an EMBL/GenBank/DDBJ whole genome shotgun (WGS) entry which is preliminary data.</text>
</comment>
<protein>
    <submittedName>
        <fullName evidence="1">Uncharacterized protein</fullName>
    </submittedName>
</protein>